<comment type="caution">
    <text evidence="1">The sequence shown here is derived from an EMBL/GenBank/DDBJ whole genome shotgun (WGS) entry which is preliminary data.</text>
</comment>
<organism evidence="1 2">
    <name type="scientific">Kribbella deserti</name>
    <dbReference type="NCBI Taxonomy" id="1926257"/>
    <lineage>
        <taxon>Bacteria</taxon>
        <taxon>Bacillati</taxon>
        <taxon>Actinomycetota</taxon>
        <taxon>Actinomycetes</taxon>
        <taxon>Propionibacteriales</taxon>
        <taxon>Kribbellaceae</taxon>
        <taxon>Kribbella</taxon>
    </lineage>
</organism>
<evidence type="ECO:0000313" key="1">
    <source>
        <dbReference type="EMBL" id="MFC0625191.1"/>
    </source>
</evidence>
<dbReference type="RefSeq" id="WP_380047352.1">
    <property type="nucleotide sequence ID" value="NZ_JBHLTC010000018.1"/>
</dbReference>
<sequence>MRRLEPAVRERLLAGINRPRRRDDLLRLGLTDGDLKRLVRNRTLQRFWKWYVDGTFDPEAARVLCALSSYPGAVLSHFTAARLAGLRTWTRHDTSEKPVCLTRTRRFGRRSHGPDLALRVARLDLGDLRRFRVAGPDDPLACLDGAPMTAPARTVVDLARQLPLAEALVTVDHALALMVGRDELENVLDRQCGWPGVQAARQAIGLGDPQSESVLESIARAVFAEAGLPAPVLQAQFFDGERWTPERTDFWWPQFRTHAEADGLAKFEAATPAERRRLHRAAFVREQRLAAHGAELVRFGWEDAVHEPADLVRRLRQAFARGLRRTGPPIRWRVAPPGFEASW</sequence>
<gene>
    <name evidence="1" type="ORF">ACFFGN_14020</name>
</gene>
<keyword evidence="2" id="KW-1185">Reference proteome</keyword>
<accession>A0ABV6QMH3</accession>
<evidence type="ECO:0008006" key="3">
    <source>
        <dbReference type="Google" id="ProtNLM"/>
    </source>
</evidence>
<evidence type="ECO:0000313" key="2">
    <source>
        <dbReference type="Proteomes" id="UP001589890"/>
    </source>
</evidence>
<name>A0ABV6QMH3_9ACTN</name>
<dbReference type="Proteomes" id="UP001589890">
    <property type="component" value="Unassembled WGS sequence"/>
</dbReference>
<dbReference type="EMBL" id="JBHLTC010000018">
    <property type="protein sequence ID" value="MFC0625191.1"/>
    <property type="molecule type" value="Genomic_DNA"/>
</dbReference>
<reference evidence="1 2" key="1">
    <citation type="submission" date="2024-09" db="EMBL/GenBank/DDBJ databases">
        <authorList>
            <person name="Sun Q."/>
            <person name="Mori K."/>
        </authorList>
    </citation>
    <scope>NUCLEOTIDE SEQUENCE [LARGE SCALE GENOMIC DNA]</scope>
    <source>
        <strain evidence="1 2">CGMCC 1.15906</strain>
    </source>
</reference>
<protein>
    <recommendedName>
        <fullName evidence="3">Transcriptional regulator, AbiEi antitoxin, Type IV TA system</fullName>
    </recommendedName>
</protein>
<proteinExistence type="predicted"/>